<reference evidence="1 2" key="1">
    <citation type="submission" date="2023-11" db="EMBL/GenBank/DDBJ databases">
        <title>Plant-associative lifestyle of Vibrio porteresiae and its evolutionary dynamics.</title>
        <authorList>
            <person name="Rameshkumar N."/>
            <person name="Kirti K."/>
        </authorList>
    </citation>
    <scope>NUCLEOTIDE SEQUENCE [LARGE SCALE GENOMIC DNA]</scope>
    <source>
        <strain evidence="1 2">MSSRF30</strain>
    </source>
</reference>
<accession>A0ABZ0QEE4</accession>
<dbReference type="Proteomes" id="UP001304071">
    <property type="component" value="Chromosome 1"/>
</dbReference>
<dbReference type="InterPro" id="IPR038763">
    <property type="entry name" value="DHH_sf"/>
</dbReference>
<proteinExistence type="predicted"/>
<evidence type="ECO:0000313" key="1">
    <source>
        <dbReference type="EMBL" id="WPC74376.1"/>
    </source>
</evidence>
<evidence type="ECO:0000313" key="2">
    <source>
        <dbReference type="Proteomes" id="UP001304071"/>
    </source>
</evidence>
<dbReference type="EMBL" id="CP138203">
    <property type="protein sequence ID" value="WPC74376.1"/>
    <property type="molecule type" value="Genomic_DNA"/>
</dbReference>
<sequence length="320" mass="35185">MHYDIFNGDADGIIALLQLRLAHPIASTLVTGIKRDIELVHQVSCQPDDSVTVLDISMAKNQTALNQILEQGVSVFYADHHLPGAIPEHANLDAHIDTDANMCTGLIIDRYLQGQFHAWAITAAYGDNLIAKATELAERAGYSKVQQQQLCELGTLINYNGYGRNVEELHYHPAALFRMLSQYDSPFAVIADKQSPYYYLKRGYEQDIALAQSVSPYWEDEHLRVFLLPAEPASYRISGVFGNLIANQSPEQAHLVLTEINDGQAYTVSLRAPLSNKQGAGGLCSEFATGGGREGAGGINSLPKHALDELITKVASYYRH</sequence>
<keyword evidence="2" id="KW-1185">Reference proteome</keyword>
<gene>
    <name evidence="1" type="ORF">R8Z52_03725</name>
</gene>
<organism evidence="1 2">
    <name type="scientific">Vibrio porteresiae DSM 19223</name>
    <dbReference type="NCBI Taxonomy" id="1123496"/>
    <lineage>
        <taxon>Bacteria</taxon>
        <taxon>Pseudomonadati</taxon>
        <taxon>Pseudomonadota</taxon>
        <taxon>Gammaproteobacteria</taxon>
        <taxon>Vibrionales</taxon>
        <taxon>Vibrionaceae</taxon>
        <taxon>Vibrio</taxon>
    </lineage>
</organism>
<dbReference type="SUPFAM" id="SSF64182">
    <property type="entry name" value="DHH phosphoesterases"/>
    <property type="match status" value="1"/>
</dbReference>
<protein>
    <submittedName>
        <fullName evidence="1">DHH family phosphoesterase</fullName>
    </submittedName>
</protein>
<name>A0ABZ0QEE4_9VIBR</name>
<dbReference type="RefSeq" id="WP_261894546.1">
    <property type="nucleotide sequence ID" value="NZ_AP024895.1"/>
</dbReference>